<evidence type="ECO:0000259" key="5">
    <source>
        <dbReference type="PROSITE" id="PS50931"/>
    </source>
</evidence>
<dbReference type="CDD" id="cd05466">
    <property type="entry name" value="PBP2_LTTR_substrate"/>
    <property type="match status" value="1"/>
</dbReference>
<comment type="similarity">
    <text evidence="1">Belongs to the LysR transcriptional regulatory family.</text>
</comment>
<accession>A0A1H5T5T3</accession>
<evidence type="ECO:0000256" key="4">
    <source>
        <dbReference type="ARBA" id="ARBA00023163"/>
    </source>
</evidence>
<dbReference type="Pfam" id="PF00126">
    <property type="entry name" value="HTH_1"/>
    <property type="match status" value="1"/>
</dbReference>
<sequence length="294" mass="33176">MSINLSQIEAFCAIVDSGSVSEAARVLDCNRTKLSMAIKALEKDLNTELFVRTGNNVSLSETGKAIYKDCENLLVTSARIRQTCAQVSGDFATELYIAHDDSLPDTLWRDLSIQLNQQFPAITLNMLLASSGDLADIVEKKQVDFAFGVDFERVDDPRLTYQPLGKIRMMSVCRSDHKLSKLPRVSDEVLREAMQVSLAYLNLRDNPELQPFSLKYIGFSSFEFMLKTILSEGAWGVLPEPLIRHYLRAQELAVIKHTYGLTQEDYCMFTSAGMSEHPAMTWLADRISDYLFDF</sequence>
<reference evidence="7" key="1">
    <citation type="submission" date="2016-10" db="EMBL/GenBank/DDBJ databases">
        <authorList>
            <person name="Varghese N."/>
            <person name="Submissions S."/>
        </authorList>
    </citation>
    <scope>NUCLEOTIDE SEQUENCE [LARGE SCALE GENOMIC DNA]</scope>
    <source>
        <strain evidence="7">CGMCC 1.7062</strain>
    </source>
</reference>
<dbReference type="SUPFAM" id="SSF53850">
    <property type="entry name" value="Periplasmic binding protein-like II"/>
    <property type="match status" value="1"/>
</dbReference>
<dbReference type="InterPro" id="IPR000847">
    <property type="entry name" value="LysR_HTH_N"/>
</dbReference>
<proteinExistence type="inferred from homology"/>
<feature type="domain" description="HTH lysR-type" evidence="5">
    <location>
        <begin position="3"/>
        <end position="60"/>
    </location>
</feature>
<dbReference type="InterPro" id="IPR036390">
    <property type="entry name" value="WH_DNA-bd_sf"/>
</dbReference>
<evidence type="ECO:0000256" key="1">
    <source>
        <dbReference type="ARBA" id="ARBA00009437"/>
    </source>
</evidence>
<organism evidence="6 7">
    <name type="scientific">Vibrio hangzhouensis</name>
    <dbReference type="NCBI Taxonomy" id="462991"/>
    <lineage>
        <taxon>Bacteria</taxon>
        <taxon>Pseudomonadati</taxon>
        <taxon>Pseudomonadota</taxon>
        <taxon>Gammaproteobacteria</taxon>
        <taxon>Vibrionales</taxon>
        <taxon>Vibrionaceae</taxon>
        <taxon>Vibrio</taxon>
    </lineage>
</organism>
<dbReference type="SUPFAM" id="SSF46785">
    <property type="entry name" value="Winged helix' DNA-binding domain"/>
    <property type="match status" value="1"/>
</dbReference>
<dbReference type="Gene3D" id="1.10.10.10">
    <property type="entry name" value="Winged helix-like DNA-binding domain superfamily/Winged helix DNA-binding domain"/>
    <property type="match status" value="1"/>
</dbReference>
<dbReference type="PROSITE" id="PS50931">
    <property type="entry name" value="HTH_LYSR"/>
    <property type="match status" value="1"/>
</dbReference>
<dbReference type="InterPro" id="IPR036388">
    <property type="entry name" value="WH-like_DNA-bd_sf"/>
</dbReference>
<keyword evidence="4" id="KW-0804">Transcription</keyword>
<dbReference type="EMBL" id="FNVG01000002">
    <property type="protein sequence ID" value="SEF58114.1"/>
    <property type="molecule type" value="Genomic_DNA"/>
</dbReference>
<dbReference type="GO" id="GO:0003700">
    <property type="term" value="F:DNA-binding transcription factor activity"/>
    <property type="evidence" value="ECO:0007669"/>
    <property type="project" value="InterPro"/>
</dbReference>
<evidence type="ECO:0000313" key="7">
    <source>
        <dbReference type="Proteomes" id="UP000236721"/>
    </source>
</evidence>
<dbReference type="PANTHER" id="PTHR30126">
    <property type="entry name" value="HTH-TYPE TRANSCRIPTIONAL REGULATOR"/>
    <property type="match status" value="1"/>
</dbReference>
<name>A0A1H5T5T3_9VIBR</name>
<dbReference type="PANTHER" id="PTHR30126:SF22">
    <property type="entry name" value="HTH-TYPE TRANSCRIPTIONAL REGULATOR YHAJ-RELATED"/>
    <property type="match status" value="1"/>
</dbReference>
<keyword evidence="2" id="KW-0805">Transcription regulation</keyword>
<dbReference type="GO" id="GO:0000976">
    <property type="term" value="F:transcription cis-regulatory region binding"/>
    <property type="evidence" value="ECO:0007669"/>
    <property type="project" value="TreeGrafter"/>
</dbReference>
<evidence type="ECO:0000256" key="3">
    <source>
        <dbReference type="ARBA" id="ARBA00023125"/>
    </source>
</evidence>
<dbReference type="Pfam" id="PF03466">
    <property type="entry name" value="LysR_substrate"/>
    <property type="match status" value="1"/>
</dbReference>
<evidence type="ECO:0000256" key="2">
    <source>
        <dbReference type="ARBA" id="ARBA00023015"/>
    </source>
</evidence>
<keyword evidence="3 6" id="KW-0238">DNA-binding</keyword>
<dbReference type="Gene3D" id="3.40.190.290">
    <property type="match status" value="1"/>
</dbReference>
<dbReference type="AlphaFoldDB" id="A0A1H5T5T3"/>
<evidence type="ECO:0000313" key="6">
    <source>
        <dbReference type="EMBL" id="SEF58114.1"/>
    </source>
</evidence>
<keyword evidence="7" id="KW-1185">Reference proteome</keyword>
<gene>
    <name evidence="6" type="ORF">SAMN04488244_102136</name>
</gene>
<dbReference type="Proteomes" id="UP000236721">
    <property type="component" value="Unassembled WGS sequence"/>
</dbReference>
<dbReference type="InterPro" id="IPR005119">
    <property type="entry name" value="LysR_subst-bd"/>
</dbReference>
<protein>
    <submittedName>
        <fullName evidence="6">DNA-binding transcriptional regulator, LysR family</fullName>
    </submittedName>
</protein>